<gene>
    <name evidence="1" type="ORF">V3467_07500</name>
</gene>
<keyword evidence="2" id="KW-1185">Reference proteome</keyword>
<comment type="caution">
    <text evidence="1">The sequence shown here is derived from an EMBL/GenBank/DDBJ whole genome shotgun (WGS) entry which is preliminary data.</text>
</comment>
<evidence type="ECO:0000313" key="1">
    <source>
        <dbReference type="EMBL" id="MFK7003695.1"/>
    </source>
</evidence>
<dbReference type="EMBL" id="JAZHOJ010000013">
    <property type="protein sequence ID" value="MFK7003695.1"/>
    <property type="molecule type" value="Genomic_DNA"/>
</dbReference>
<organism evidence="1 2">
    <name type="scientific">Flavobacterium covae</name>
    <dbReference type="NCBI Taxonomy" id="2906076"/>
    <lineage>
        <taxon>Bacteria</taxon>
        <taxon>Pseudomonadati</taxon>
        <taxon>Bacteroidota</taxon>
        <taxon>Flavobacteriia</taxon>
        <taxon>Flavobacteriales</taxon>
        <taxon>Flavobacteriaceae</taxon>
        <taxon>Flavobacterium</taxon>
    </lineage>
</organism>
<protein>
    <recommendedName>
        <fullName evidence="3">TIGR04255 family protein</fullName>
    </recommendedName>
</protein>
<reference evidence="1 2" key="1">
    <citation type="submission" date="2024-02" db="EMBL/GenBank/DDBJ databases">
        <title>Comparative Genomic Analysis of Flavobacterium Species Causing Columnaris Disease of Freshwater Fish in Thailand: Insights into Virulence and Resistance Mechanisms.</title>
        <authorList>
            <person name="Nguyen D."/>
            <person name="Chokmangmeepisarn P."/>
            <person name="Khianchaikhan K."/>
            <person name="Morishita M."/>
            <person name="Bunnoy A."/>
            <person name="Rodkhum C."/>
        </authorList>
    </citation>
    <scope>NUCLEOTIDE SEQUENCE [LARGE SCALE GENOMIC DNA]</scope>
    <source>
        <strain evidence="1 2">PCBSB2203</strain>
    </source>
</reference>
<proteinExistence type="predicted"/>
<evidence type="ECO:0000313" key="2">
    <source>
        <dbReference type="Proteomes" id="UP001621713"/>
    </source>
</evidence>
<dbReference type="Proteomes" id="UP001621713">
    <property type="component" value="Unassembled WGS sequence"/>
</dbReference>
<dbReference type="RefSeq" id="WP_063743100.1">
    <property type="nucleotide sequence ID" value="NZ_CP015107.1"/>
</dbReference>
<accession>A0ABW8PGI9</accession>
<name>A0ABW8PGI9_9FLAO</name>
<sequence>MGQIVLRYQISIFGSFDEIKPSAENIKFFIDKFSDKGFIPNQFTEVSLEIKSELNKGTETSNVETSRLRLSDSDKKWDIRFASDRIDFLFVNSNIGQIKMIEKDIFLSEVYEFINRINEKYQIKSKRVGLLTQYLYDGLDVNKVSSSFQNNIDFFNQKPIIDWNLKTATRHIIEEIKEVANFSTEIRKIQRPMKINNGTSLFDGLLLNIDINTLAENESYRFTIESIKSFINEFSTVETTILNETNAKLQ</sequence>
<evidence type="ECO:0008006" key="3">
    <source>
        <dbReference type="Google" id="ProtNLM"/>
    </source>
</evidence>